<dbReference type="OrthoDB" id="9816431at2"/>
<dbReference type="FunFam" id="1.10.10.60:FF:000141">
    <property type="entry name" value="TetR family transcriptional regulator"/>
    <property type="match status" value="1"/>
</dbReference>
<dbReference type="InterPro" id="IPR009057">
    <property type="entry name" value="Homeodomain-like_sf"/>
</dbReference>
<dbReference type="InterPro" id="IPR039536">
    <property type="entry name" value="TetR_C_Proteobacteria"/>
</dbReference>
<evidence type="ECO:0000256" key="1">
    <source>
        <dbReference type="ARBA" id="ARBA00023015"/>
    </source>
</evidence>
<reference evidence="6 7" key="1">
    <citation type="submission" date="2013-04" db="EMBL/GenBank/DDBJ databases">
        <title>Oceanicola sp. 22II1-22F33 Genome Sequencing.</title>
        <authorList>
            <person name="Lai Q."/>
            <person name="Li G."/>
            <person name="Shao Z."/>
        </authorList>
    </citation>
    <scope>NUCLEOTIDE SEQUENCE [LARGE SCALE GENOMIC DNA]</scope>
    <source>
        <strain evidence="6 7">22II1-22F33</strain>
    </source>
</reference>
<comment type="caution">
    <text evidence="6">The sequence shown here is derived from an EMBL/GenBank/DDBJ whole genome shotgun (WGS) entry which is preliminary data.</text>
</comment>
<dbReference type="PRINTS" id="PR00455">
    <property type="entry name" value="HTHTETR"/>
</dbReference>
<evidence type="ECO:0000256" key="2">
    <source>
        <dbReference type="ARBA" id="ARBA00023125"/>
    </source>
</evidence>
<dbReference type="Gene3D" id="1.10.10.60">
    <property type="entry name" value="Homeodomain-like"/>
    <property type="match status" value="1"/>
</dbReference>
<dbReference type="InterPro" id="IPR001647">
    <property type="entry name" value="HTH_TetR"/>
</dbReference>
<dbReference type="AlphaFoldDB" id="A0A225NND9"/>
<keyword evidence="7" id="KW-1185">Reference proteome</keyword>
<dbReference type="InterPro" id="IPR023772">
    <property type="entry name" value="DNA-bd_HTH_TetR-type_CS"/>
</dbReference>
<feature type="DNA-binding region" description="H-T-H motif" evidence="4">
    <location>
        <begin position="34"/>
        <end position="53"/>
    </location>
</feature>
<keyword evidence="2 4" id="KW-0238">DNA-binding</keyword>
<dbReference type="PANTHER" id="PTHR30055">
    <property type="entry name" value="HTH-TYPE TRANSCRIPTIONAL REGULATOR RUTR"/>
    <property type="match status" value="1"/>
</dbReference>
<dbReference type="PROSITE" id="PS01081">
    <property type="entry name" value="HTH_TETR_1"/>
    <property type="match status" value="1"/>
</dbReference>
<evidence type="ECO:0000256" key="3">
    <source>
        <dbReference type="ARBA" id="ARBA00023163"/>
    </source>
</evidence>
<dbReference type="Proteomes" id="UP000215377">
    <property type="component" value="Unassembled WGS sequence"/>
</dbReference>
<dbReference type="SUPFAM" id="SSF48498">
    <property type="entry name" value="Tetracyclin repressor-like, C-terminal domain"/>
    <property type="match status" value="1"/>
</dbReference>
<keyword evidence="1" id="KW-0805">Transcription regulation</keyword>
<dbReference type="SUPFAM" id="SSF46689">
    <property type="entry name" value="Homeodomain-like"/>
    <property type="match status" value="1"/>
</dbReference>
<dbReference type="GO" id="GO:0000976">
    <property type="term" value="F:transcription cis-regulatory region binding"/>
    <property type="evidence" value="ECO:0007669"/>
    <property type="project" value="TreeGrafter"/>
</dbReference>
<dbReference type="Gene3D" id="1.10.357.10">
    <property type="entry name" value="Tetracycline Repressor, domain 2"/>
    <property type="match status" value="1"/>
</dbReference>
<dbReference type="GO" id="GO:0003700">
    <property type="term" value="F:DNA-binding transcription factor activity"/>
    <property type="evidence" value="ECO:0007669"/>
    <property type="project" value="TreeGrafter"/>
</dbReference>
<dbReference type="Pfam" id="PF00440">
    <property type="entry name" value="TetR_N"/>
    <property type="match status" value="1"/>
</dbReference>
<protein>
    <submittedName>
        <fullName evidence="6">TetR family transcriptional regulator</fullName>
    </submittedName>
</protein>
<proteinExistence type="predicted"/>
<dbReference type="EMBL" id="AQQR01000002">
    <property type="protein sequence ID" value="OWU76024.1"/>
    <property type="molecule type" value="Genomic_DNA"/>
</dbReference>
<gene>
    <name evidence="6" type="ORF">ATO3_07580</name>
</gene>
<accession>A0A225NND9</accession>
<dbReference type="InterPro" id="IPR036271">
    <property type="entry name" value="Tet_transcr_reg_TetR-rel_C_sf"/>
</dbReference>
<name>A0A225NND9_9RHOB</name>
<evidence type="ECO:0000313" key="6">
    <source>
        <dbReference type="EMBL" id="OWU76024.1"/>
    </source>
</evidence>
<organism evidence="6 7">
    <name type="scientific">Marinibacterium profundimaris</name>
    <dbReference type="NCBI Taxonomy" id="1679460"/>
    <lineage>
        <taxon>Bacteria</taxon>
        <taxon>Pseudomonadati</taxon>
        <taxon>Pseudomonadota</taxon>
        <taxon>Alphaproteobacteria</taxon>
        <taxon>Rhodobacterales</taxon>
        <taxon>Paracoccaceae</taxon>
        <taxon>Marinibacterium</taxon>
    </lineage>
</organism>
<evidence type="ECO:0000259" key="5">
    <source>
        <dbReference type="PROSITE" id="PS50977"/>
    </source>
</evidence>
<evidence type="ECO:0000256" key="4">
    <source>
        <dbReference type="PROSITE-ProRule" id="PRU00335"/>
    </source>
</evidence>
<evidence type="ECO:0000313" key="7">
    <source>
        <dbReference type="Proteomes" id="UP000215377"/>
    </source>
</evidence>
<feature type="domain" description="HTH tetR-type" evidence="5">
    <location>
        <begin position="11"/>
        <end position="71"/>
    </location>
</feature>
<dbReference type="InterPro" id="IPR050109">
    <property type="entry name" value="HTH-type_TetR-like_transc_reg"/>
</dbReference>
<dbReference type="PROSITE" id="PS50977">
    <property type="entry name" value="HTH_TETR_2"/>
    <property type="match status" value="1"/>
</dbReference>
<dbReference type="RefSeq" id="WP_088649218.1">
    <property type="nucleotide sequence ID" value="NZ_AQQR01000002.1"/>
</dbReference>
<keyword evidence="3" id="KW-0804">Transcription</keyword>
<sequence length="209" mass="23367">MGDATTVVRTGRKFDQVLAGAREVFMTDGFEGASVDDIARAAGVSKATLYSYFPDKKLLFMEVARQECQRMADETVARIDPSAPVADVLTMAATEIISFLTSRFGVRIFRICAAESERFPELGRDFYESGPMRGRDRLAEYFRHAREEGALELDDVVLAAEQFSELCKTRLWPRAVFGLQSEFSREEIDCVAREAATTFLARYGTRSGV</sequence>
<dbReference type="Pfam" id="PF14246">
    <property type="entry name" value="TetR_C_7"/>
    <property type="match status" value="1"/>
</dbReference>
<dbReference type="PANTHER" id="PTHR30055:SF146">
    <property type="entry name" value="HTH-TYPE TRANSCRIPTIONAL DUAL REGULATOR CECR"/>
    <property type="match status" value="1"/>
</dbReference>